<dbReference type="OrthoDB" id="9780715at2"/>
<protein>
    <submittedName>
        <fullName evidence="2">Uncharacterized protein</fullName>
    </submittedName>
</protein>
<proteinExistence type="predicted"/>
<dbReference type="InterPro" id="IPR016024">
    <property type="entry name" value="ARM-type_fold"/>
</dbReference>
<dbReference type="RefSeq" id="WP_151144036.1">
    <property type="nucleotide sequence ID" value="NZ_WAGX01000005.1"/>
</dbReference>
<dbReference type="EMBL" id="WAGX01000005">
    <property type="protein sequence ID" value="KAB1437559.1"/>
    <property type="molecule type" value="Genomic_DNA"/>
</dbReference>
<dbReference type="SUPFAM" id="SSF48371">
    <property type="entry name" value="ARM repeat"/>
    <property type="match status" value="1"/>
</dbReference>
<comment type="caution">
    <text evidence="2">The sequence shown here is derived from an EMBL/GenBank/DDBJ whole genome shotgun (WGS) entry which is preliminary data.</text>
</comment>
<accession>A0A7V7QJ15</accession>
<feature type="compositionally biased region" description="Polar residues" evidence="1">
    <location>
        <begin position="246"/>
        <end position="260"/>
    </location>
</feature>
<keyword evidence="3" id="KW-1185">Reference proteome</keyword>
<sequence>MEGTTLQKLQVIIEAYTKPFRDELEKVQNKTKKVNEAVDKSTKAVNEALDKINTKKAVKELETLTNRLNRQKETIDKQAAVIDGLNAKLDALAQKEMQGLENQFVKQTEKVNEQQAAVDGLKNKLDALTNGEVANKTIDTLSKDLAKAEEEFAKVDSEMQKMLDKLTQAEDFEAAGLSFPGIEDVKKQIDELNPKYEEIEARVDKLKKKLEEAKLNPESTTDFQKLQTDIDLATSKLERLKEEASSTKSRMNDISMNPASASGADKVSQDIELAKSKLSRLRREAEQTENKIKNVGDEFTKTGVKAGKSGMKANSALGMIGKKIDHVRKRITSLVGAALVFNVISAGLRKFQQYLSGCLSTNDQFTRSVAQIKTNLQVAFMPIYQAIMPALNALMRGIATATAYIAVFINKIFGSTYNQSLNAVKNMNKLKKSAEGTAKSVKKAQGTIASFDEVHSLNKDESEDDSGLVSPDIDTSAAEGKLDAFLNKIGNKLKELKDIFMSGFWEGLGDTSVFDSIQKHIKGIGDSLHGIVTDAGVVSAANAFVDKLVYSIGQRTGAMVSIGATIVDNIVGGIDKFLKQDSERIKKFIISMFDIHGSIAEIKGNFAVATADIFSVFRGDNAKQITADMLSIFSSAAMGAIEIASKLNRDLLNLITKPFIDNKDKIKEALEGTLAVISSIFGTIKDVVQNTMDKANAVYDAHIKPMIDAIAGGISELAGSFLDFYNESVQPVLEKLAGKFKTVVENHVQPAIYKFLDLVGKIADVITLIWQNVIQPFLQWIISSVLPKLLPIFEKIGNTMLDVMAKISDTIGGVIQVFSGIIDFITGVFSGNWGLAWDGVKDIFLGFGKVIAELASAIWESIKLAFSVVVSFFATVFSLAWEVIKAVWYGAGSWFKSIWEAIKNVFSGVGDWFKEIFSVAWDAIKEAWSPVGNWFKSIWDSITNTFKSVHTWFQEKFTAAWNAIKTAWNGVGAWFKSIWENITNTFLNAHTWFKDKFSAAWDLIKSIFSISNISSWFTARWSDIKNIFSTVDTWFKGKFNSAWEFIKSIFSLSNVSNWFKERYSNVTAAFDNTATWFNNKFGDAWGKIKGVFSQSNLTSWFGSRWSDIQGRFTDGKNAVDTWFGSKFGDAWKKIKAVFSTTALTDFFGDKGVWGTIKGLFTDIGTKTGDAVGGAFKSVINNCIKTIQDTINKAIDFINTAIKVINKIPGVNISTVDPVNLPKLAKGGVVNSATIAMIGEAGKEAVVPLENNTGWMEKIGNVIGRIVSTNLSMQLATTGDSSGAPIYVTVELDKRAIATAVAEVNSRNGVNFRE</sequence>
<evidence type="ECO:0000256" key="1">
    <source>
        <dbReference type="SAM" id="MobiDB-lite"/>
    </source>
</evidence>
<feature type="region of interest" description="Disordered" evidence="1">
    <location>
        <begin position="243"/>
        <end position="266"/>
    </location>
</feature>
<dbReference type="Proteomes" id="UP000461768">
    <property type="component" value="Unassembled WGS sequence"/>
</dbReference>
<evidence type="ECO:0000313" key="2">
    <source>
        <dbReference type="EMBL" id="KAB1437559.1"/>
    </source>
</evidence>
<dbReference type="PANTHER" id="PTHR37813">
    <property type="entry name" value="FELS-2 PROPHAGE PROTEIN"/>
    <property type="match status" value="1"/>
</dbReference>
<organism evidence="2 3">
    <name type="scientific">Candidatus Galacturonatibacter soehngenii</name>
    <dbReference type="NCBI Taxonomy" id="2307010"/>
    <lineage>
        <taxon>Bacteria</taxon>
        <taxon>Bacillati</taxon>
        <taxon>Bacillota</taxon>
        <taxon>Clostridia</taxon>
        <taxon>Lachnospirales</taxon>
        <taxon>Lachnospiraceae</taxon>
        <taxon>Candidatus Galacturonatibacter</taxon>
    </lineage>
</organism>
<gene>
    <name evidence="2" type="ORF">F7O84_08095</name>
</gene>
<evidence type="ECO:0000313" key="3">
    <source>
        <dbReference type="Proteomes" id="UP000461768"/>
    </source>
</evidence>
<dbReference type="Gene3D" id="1.20.120.20">
    <property type="entry name" value="Apolipoprotein"/>
    <property type="match status" value="1"/>
</dbReference>
<reference evidence="2 3" key="2">
    <citation type="submission" date="2020-02" db="EMBL/GenBank/DDBJ databases">
        <title>Candidatus Galacturonibacter soehngenii shows hetero-acetogenic catabolism of galacturonic acid but lacks a canonical carbon monoxide dehydrogenase/acetyl-CoA synthase complex.</title>
        <authorList>
            <person name="Diender M."/>
            <person name="Stouten G.R."/>
            <person name="Petersen J.F."/>
            <person name="Nielsen P.H."/>
            <person name="Dueholm M.S."/>
            <person name="Pronk J.T."/>
            <person name="Van Loosdrecht M.C.M."/>
        </authorList>
    </citation>
    <scope>NUCLEOTIDE SEQUENCE [LARGE SCALE GENOMIC DNA]</scope>
    <source>
        <strain evidence="2">GalUA</strain>
    </source>
</reference>
<name>A0A7V7QJ15_9FIRM</name>
<dbReference type="PANTHER" id="PTHR37813:SF1">
    <property type="entry name" value="FELS-2 PROPHAGE PROTEIN"/>
    <property type="match status" value="1"/>
</dbReference>
<dbReference type="Gene3D" id="1.20.58.60">
    <property type="match status" value="1"/>
</dbReference>
<reference evidence="2 3" key="1">
    <citation type="submission" date="2019-09" db="EMBL/GenBank/DDBJ databases">
        <authorList>
            <person name="Valk L.C."/>
        </authorList>
    </citation>
    <scope>NUCLEOTIDE SEQUENCE [LARGE SCALE GENOMIC DNA]</scope>
    <source>
        <strain evidence="2">GalUA</strain>
    </source>
</reference>